<evidence type="ECO:0000313" key="3">
    <source>
        <dbReference type="EMBL" id="KAJ7751116.1"/>
    </source>
</evidence>
<gene>
    <name evidence="3" type="ORF">B0H16DRAFT_1460440</name>
</gene>
<dbReference type="InterPro" id="IPR049233">
    <property type="entry name" value="DUF6830"/>
</dbReference>
<dbReference type="Pfam" id="PF18759">
    <property type="entry name" value="Plavaka"/>
    <property type="match status" value="1"/>
</dbReference>
<proteinExistence type="predicted"/>
<dbReference type="Pfam" id="PF20722">
    <property type="entry name" value="DUF6830"/>
    <property type="match status" value="1"/>
</dbReference>
<organism evidence="3 4">
    <name type="scientific">Mycena metata</name>
    <dbReference type="NCBI Taxonomy" id="1033252"/>
    <lineage>
        <taxon>Eukaryota</taxon>
        <taxon>Fungi</taxon>
        <taxon>Dikarya</taxon>
        <taxon>Basidiomycota</taxon>
        <taxon>Agaricomycotina</taxon>
        <taxon>Agaricomycetes</taxon>
        <taxon>Agaricomycetidae</taxon>
        <taxon>Agaricales</taxon>
        <taxon>Marasmiineae</taxon>
        <taxon>Mycenaceae</taxon>
        <taxon>Mycena</taxon>
    </lineage>
</organism>
<comment type="caution">
    <text evidence="3">The sequence shown here is derived from an EMBL/GenBank/DDBJ whole genome shotgun (WGS) entry which is preliminary data.</text>
</comment>
<protein>
    <recommendedName>
        <fullName evidence="2">DUF6830 domain-containing protein</fullName>
    </recommendedName>
</protein>
<dbReference type="EMBL" id="JARKIB010000063">
    <property type="protein sequence ID" value="KAJ7751116.1"/>
    <property type="molecule type" value="Genomic_DNA"/>
</dbReference>
<accession>A0AAD7IX41</accession>
<evidence type="ECO:0000313" key="4">
    <source>
        <dbReference type="Proteomes" id="UP001215598"/>
    </source>
</evidence>
<reference evidence="3" key="1">
    <citation type="submission" date="2023-03" db="EMBL/GenBank/DDBJ databases">
        <title>Massive genome expansion in bonnet fungi (Mycena s.s.) driven by repeated elements and novel gene families across ecological guilds.</title>
        <authorList>
            <consortium name="Lawrence Berkeley National Laboratory"/>
            <person name="Harder C.B."/>
            <person name="Miyauchi S."/>
            <person name="Viragh M."/>
            <person name="Kuo A."/>
            <person name="Thoen E."/>
            <person name="Andreopoulos B."/>
            <person name="Lu D."/>
            <person name="Skrede I."/>
            <person name="Drula E."/>
            <person name="Henrissat B."/>
            <person name="Morin E."/>
            <person name="Kohler A."/>
            <person name="Barry K."/>
            <person name="LaButti K."/>
            <person name="Morin E."/>
            <person name="Salamov A."/>
            <person name="Lipzen A."/>
            <person name="Mereny Z."/>
            <person name="Hegedus B."/>
            <person name="Baldrian P."/>
            <person name="Stursova M."/>
            <person name="Weitz H."/>
            <person name="Taylor A."/>
            <person name="Grigoriev I.V."/>
            <person name="Nagy L.G."/>
            <person name="Martin F."/>
            <person name="Kauserud H."/>
        </authorList>
    </citation>
    <scope>NUCLEOTIDE SEQUENCE</scope>
    <source>
        <strain evidence="3">CBHHK182m</strain>
    </source>
</reference>
<feature type="region of interest" description="Disordered" evidence="1">
    <location>
        <begin position="66"/>
        <end position="89"/>
    </location>
</feature>
<dbReference type="Proteomes" id="UP001215598">
    <property type="component" value="Unassembled WGS sequence"/>
</dbReference>
<keyword evidence="4" id="KW-1185">Reference proteome</keyword>
<dbReference type="InterPro" id="IPR041078">
    <property type="entry name" value="Plavaka"/>
</dbReference>
<feature type="domain" description="DUF6830" evidence="2">
    <location>
        <begin position="707"/>
        <end position="863"/>
    </location>
</feature>
<dbReference type="AlphaFoldDB" id="A0AAD7IX41"/>
<name>A0AAD7IX41_9AGAR</name>
<sequence>MNQPKSHCHPSLHPGILRAAERFKKRRTANHGAELDEMAVDEEDGFNWESGMGSMRRRLSRKMSLESLPRRNFRTRRENPNPQPPLDGLAKDLYDGAAKTFERGETFRDKFQQDQYAKQRQTNFHYPFASSGEWELAAFLNGSGLSLAKTEEFLKLPLVARMNLSFKTAKEMRSRIESLPKGPTWKSTTWKTPYPTKKPLTLYYRDPIECLQSLMSNPLLKGSIDFTPFKLWKTAERVIRVYNEWLSGDAAWKIQDQLPEGATVLGAVVSSDKTQLSTMTGNRQAHPLLITSANIRMNCRMKASFHAFLLLALVPIPKFIERDAEIRGVLESRTFHAVLDFVLGPLKKVAEIGLMMSDPLGWRRFCFTPLVAYILDTPESAMVAAVAGKTSSVTTASYKEFGDPHRHPPRTRDYTVKQLRQLERHTDPWDLRTYVKKAKLLRLNGVHRPFWQDWPMAEPSIFLTPEMLHHWFKFSYDHIVKWCIAALGAAEIDFRFSVLWPHTGMRYFKEGISKAKQVTGREHRDILRYLIPVIAEGQSVSKALVTALASIVDFFYHGQAPEIDDDVLDQMDHALANFHRHKWAILKAGVRRGKSGPINNWHIPKLEFLQSVVPAIRANGVPLQWTADVTEHAHITEVKDPASNSNNQGYEAQICRHLDRRDKCNLFNLAISMKTELNVDYLGGDEDPGDEDDHDCPNMLSGRNTVDYFTYSVSLLGGEYPNAPTPFRTFTSEDDVTAFHLNRDHVGHRVTIEDASTRFCLPDLKDALLAFIQRGPTNPLIVGGRRPKLSDDQPAFTYLQLWHSVRIQTRSYHDSQQLLEPETVNAAPPKGVWKSGRGDPVLVNIDDDYHWPRSGLAGHAICQLKVIFRVVPRSGFIAPAGTDQFLAYVQRFNIVSQPNPEGGANGPFPESSTGMFQLKRARWADGSIMGDVVPLHRVRARVELTPRFGKVANKKLTSGTSLEYCDEFWLDKWFTKELFWTLTH</sequence>
<evidence type="ECO:0000256" key="1">
    <source>
        <dbReference type="SAM" id="MobiDB-lite"/>
    </source>
</evidence>
<evidence type="ECO:0000259" key="2">
    <source>
        <dbReference type="Pfam" id="PF20722"/>
    </source>
</evidence>